<dbReference type="GO" id="GO:0005737">
    <property type="term" value="C:cytoplasm"/>
    <property type="evidence" value="ECO:0007669"/>
    <property type="project" value="GOC"/>
</dbReference>
<feature type="region of interest" description="Disordered" evidence="2">
    <location>
        <begin position="131"/>
        <end position="157"/>
    </location>
</feature>
<dbReference type="InterPro" id="IPR029704">
    <property type="entry name" value="STEEP-like"/>
</dbReference>
<organism evidence="4 5">
    <name type="scientific">Scytalidium lignicola</name>
    <name type="common">Hyphomycete</name>
    <dbReference type="NCBI Taxonomy" id="5539"/>
    <lineage>
        <taxon>Eukaryota</taxon>
        <taxon>Fungi</taxon>
        <taxon>Dikarya</taxon>
        <taxon>Ascomycota</taxon>
        <taxon>Pezizomycotina</taxon>
        <taxon>Leotiomycetes</taxon>
        <taxon>Leotiomycetes incertae sedis</taxon>
        <taxon>Scytalidium</taxon>
    </lineage>
</organism>
<accession>A0A3E2GZ40</accession>
<comment type="similarity">
    <text evidence="1">Belongs to the STEEP1 family.</text>
</comment>
<dbReference type="STRING" id="5539.A0A3E2GZ40"/>
<protein>
    <recommendedName>
        <fullName evidence="3">STEEP1 domain-containing protein</fullName>
    </recommendedName>
</protein>
<reference evidence="4 5" key="1">
    <citation type="submission" date="2018-05" db="EMBL/GenBank/DDBJ databases">
        <title>Draft genome sequence of Scytalidium lignicola DSM 105466, a ubiquitous saprotrophic fungus.</title>
        <authorList>
            <person name="Buettner E."/>
            <person name="Gebauer A.M."/>
            <person name="Hofrichter M."/>
            <person name="Liers C."/>
            <person name="Kellner H."/>
        </authorList>
    </citation>
    <scope>NUCLEOTIDE SEQUENCE [LARGE SCALE GENOMIC DNA]</scope>
    <source>
        <strain evidence="4 5">DSM 105466</strain>
    </source>
</reference>
<dbReference type="InterPro" id="IPR057965">
    <property type="entry name" value="STEEP1_dom"/>
</dbReference>
<dbReference type="EMBL" id="NCSJ02000266">
    <property type="protein sequence ID" value="RFU26378.1"/>
    <property type="molecule type" value="Genomic_DNA"/>
</dbReference>
<feature type="region of interest" description="Disordered" evidence="2">
    <location>
        <begin position="50"/>
        <end position="80"/>
    </location>
</feature>
<dbReference type="GO" id="GO:0006888">
    <property type="term" value="P:endoplasmic reticulum to Golgi vesicle-mediated transport"/>
    <property type="evidence" value="ECO:0007669"/>
    <property type="project" value="TreeGrafter"/>
</dbReference>
<feature type="non-terminal residue" evidence="4">
    <location>
        <position position="196"/>
    </location>
</feature>
<dbReference type="GO" id="GO:0090158">
    <property type="term" value="P:endoplasmic reticulum membrane organization"/>
    <property type="evidence" value="ECO:0007669"/>
    <property type="project" value="TreeGrafter"/>
</dbReference>
<evidence type="ECO:0000256" key="2">
    <source>
        <dbReference type="SAM" id="MobiDB-lite"/>
    </source>
</evidence>
<dbReference type="OrthoDB" id="418131at2759"/>
<evidence type="ECO:0000313" key="5">
    <source>
        <dbReference type="Proteomes" id="UP000258309"/>
    </source>
</evidence>
<dbReference type="Pfam" id="PF25809">
    <property type="entry name" value="STEEP1"/>
    <property type="match status" value="1"/>
</dbReference>
<dbReference type="PANTHER" id="PTHR46355:SF1">
    <property type="entry name" value="STING ER EXIT PROTEIN"/>
    <property type="match status" value="1"/>
</dbReference>
<dbReference type="Proteomes" id="UP000258309">
    <property type="component" value="Unassembled WGS sequence"/>
</dbReference>
<evidence type="ECO:0000256" key="1">
    <source>
        <dbReference type="ARBA" id="ARBA00024205"/>
    </source>
</evidence>
<dbReference type="AlphaFoldDB" id="A0A3E2GZ40"/>
<evidence type="ECO:0000313" key="4">
    <source>
        <dbReference type="EMBL" id="RFU26378.1"/>
    </source>
</evidence>
<keyword evidence="5" id="KW-1185">Reference proteome</keyword>
<dbReference type="PANTHER" id="PTHR46355">
    <property type="entry name" value="UPF0428 PROTEIN CXORF56"/>
    <property type="match status" value="1"/>
</dbReference>
<evidence type="ECO:0000259" key="3">
    <source>
        <dbReference type="Pfam" id="PF25809"/>
    </source>
</evidence>
<dbReference type="OMA" id="CRVVMGY"/>
<feature type="domain" description="STEEP1" evidence="3">
    <location>
        <begin position="7"/>
        <end position="173"/>
    </location>
</feature>
<proteinExistence type="inferred from homology"/>
<gene>
    <name evidence="4" type="ORF">B7463_g9970</name>
</gene>
<sequence>MATAPPKINTYHCLCSSLLLTSTHTLSSLPRRSGLDKAIILPLSTKPPILNAVPRSPSPSPSNPEENEVPSDKKPTFDIPQDLPPAGFSMLIHMRADKKPIVIRREDGFEKRLLWRCGRCRLVVGYQIPAEGGEPMDVDSSGKGRSGEDEEEEEERDLKVVYLLPGGLMSTDAIAKKDIRIPDAEVEVLDGIPAWE</sequence>
<feature type="non-terminal residue" evidence="4">
    <location>
        <position position="1"/>
    </location>
</feature>
<name>A0A3E2GZ40_SCYLI</name>
<comment type="caution">
    <text evidence="4">The sequence shown here is derived from an EMBL/GenBank/DDBJ whole genome shotgun (WGS) entry which is preliminary data.</text>
</comment>